<dbReference type="Pfam" id="PF00903">
    <property type="entry name" value="Glyoxalase"/>
    <property type="match status" value="2"/>
</dbReference>
<dbReference type="PANTHER" id="PTHR21366:SF14">
    <property type="entry name" value="GLYOXALASE DOMAIN-CONTAINING PROTEIN 5"/>
    <property type="match status" value="1"/>
</dbReference>
<proteinExistence type="inferred from homology"/>
<keyword evidence="7 8" id="KW-0408">Iron</keyword>
<evidence type="ECO:0000256" key="1">
    <source>
        <dbReference type="ARBA" id="ARBA00001954"/>
    </source>
</evidence>
<evidence type="ECO:0000313" key="11">
    <source>
        <dbReference type="Proteomes" id="UP000656319"/>
    </source>
</evidence>
<dbReference type="PROSITE" id="PS51819">
    <property type="entry name" value="VOC"/>
    <property type="match status" value="2"/>
</dbReference>
<dbReference type="Gene3D" id="3.10.180.10">
    <property type="entry name" value="2,3-Dihydroxybiphenyl 1,2-Dioxygenase, domain 1"/>
    <property type="match status" value="2"/>
</dbReference>
<protein>
    <recommendedName>
        <fullName evidence="9">VOC domain-containing protein</fullName>
    </recommendedName>
</protein>
<evidence type="ECO:0000259" key="9">
    <source>
        <dbReference type="PROSITE" id="PS51819"/>
    </source>
</evidence>
<keyword evidence="3" id="KW-0479">Metal-binding</keyword>
<dbReference type="PROSITE" id="PS00082">
    <property type="entry name" value="EXTRADIOL_DIOXYGENAS"/>
    <property type="match status" value="1"/>
</dbReference>
<dbReference type="EMBL" id="CAJHCQ010000043">
    <property type="protein sequence ID" value="CAD6562066.1"/>
    <property type="molecule type" value="Genomic_DNA"/>
</dbReference>
<dbReference type="Proteomes" id="UP000656319">
    <property type="component" value="Unassembled WGS sequence"/>
</dbReference>
<organism evidence="10 11">
    <name type="scientific">Paraburkholderia hiiakae</name>
    <dbReference type="NCBI Taxonomy" id="1081782"/>
    <lineage>
        <taxon>Bacteria</taxon>
        <taxon>Pseudomonadati</taxon>
        <taxon>Pseudomonadota</taxon>
        <taxon>Betaproteobacteria</taxon>
        <taxon>Burkholderiales</taxon>
        <taxon>Burkholderiaceae</taxon>
        <taxon>Paraburkholderia</taxon>
    </lineage>
</organism>
<evidence type="ECO:0000256" key="5">
    <source>
        <dbReference type="ARBA" id="ARBA00022964"/>
    </source>
</evidence>
<dbReference type="InterPro" id="IPR050383">
    <property type="entry name" value="GlyoxalaseI/FosfomycinResist"/>
</dbReference>
<comment type="caution">
    <text evidence="10">The sequence shown here is derived from an EMBL/GenBank/DDBJ whole genome shotgun (WGS) entry which is preliminary data.</text>
</comment>
<reference evidence="10 11" key="1">
    <citation type="submission" date="2020-10" db="EMBL/GenBank/DDBJ databases">
        <authorList>
            <person name="Peeters C."/>
        </authorList>
    </citation>
    <scope>NUCLEOTIDE SEQUENCE [LARGE SCALE GENOMIC DNA]</scope>
    <source>
        <strain evidence="10 11">LMG 27952</strain>
    </source>
</reference>
<keyword evidence="4 8" id="KW-0058">Aromatic hydrocarbons catabolism</keyword>
<evidence type="ECO:0000256" key="3">
    <source>
        <dbReference type="ARBA" id="ARBA00022723"/>
    </source>
</evidence>
<evidence type="ECO:0000313" key="10">
    <source>
        <dbReference type="EMBL" id="CAD6562066.1"/>
    </source>
</evidence>
<evidence type="ECO:0000256" key="7">
    <source>
        <dbReference type="ARBA" id="ARBA00023004"/>
    </source>
</evidence>
<dbReference type="RefSeq" id="WP_201701067.1">
    <property type="nucleotide sequence ID" value="NZ_CAJHCQ010000043.1"/>
</dbReference>
<gene>
    <name evidence="10" type="ORF">LMG27952_07671</name>
</gene>
<dbReference type="InterPro" id="IPR037523">
    <property type="entry name" value="VOC_core"/>
</dbReference>
<sequence length="312" mass="35235">MHDDTHFARRLGVHSIGGFSLIVPCLDEARDFYEAFGLDVLATESGLELRTCDGWRWGRVVEGERKQQRHITLHCHARDFRALCERLASHGVRFEEAPSWADDREGAWFRDPDELLLELRAGEKTTLDDAIRTPLPMPRDGVRAAPGRHDRTAVRPTRLSHIMRFTPDVPRSLAFYSQILGLRLSDRSGDAVAFLHGPHGSDHHLMAFANSRGAGLHHLSWDVPTVEDVGLGAMQMAERGYAKGWGIGRHVLGSNYFFYVADPWGSFSEYSAYMDFIPASVDWQGGDHEPEDSSYLWGPEVPAFMRENHEID</sequence>
<keyword evidence="5 8" id="KW-0223">Dioxygenase</keyword>
<dbReference type="SUPFAM" id="SSF54593">
    <property type="entry name" value="Glyoxalase/Bleomycin resistance protein/Dihydroxybiphenyl dioxygenase"/>
    <property type="match status" value="1"/>
</dbReference>
<keyword evidence="6 8" id="KW-0560">Oxidoreductase</keyword>
<dbReference type="InterPro" id="IPR004360">
    <property type="entry name" value="Glyas_Fos-R_dOase_dom"/>
</dbReference>
<accession>A0ABM8PBN0</accession>
<evidence type="ECO:0000256" key="4">
    <source>
        <dbReference type="ARBA" id="ARBA00022797"/>
    </source>
</evidence>
<comment type="cofactor">
    <cofactor evidence="1 8">
        <name>Fe(2+)</name>
        <dbReference type="ChEBI" id="CHEBI:29033"/>
    </cofactor>
</comment>
<evidence type="ECO:0000256" key="2">
    <source>
        <dbReference type="ARBA" id="ARBA00008784"/>
    </source>
</evidence>
<dbReference type="PANTHER" id="PTHR21366">
    <property type="entry name" value="GLYOXALASE FAMILY PROTEIN"/>
    <property type="match status" value="1"/>
</dbReference>
<feature type="domain" description="VOC" evidence="9">
    <location>
        <begin position="12"/>
        <end position="122"/>
    </location>
</feature>
<feature type="domain" description="VOC" evidence="9">
    <location>
        <begin position="158"/>
        <end position="273"/>
    </location>
</feature>
<evidence type="ECO:0000256" key="8">
    <source>
        <dbReference type="RuleBase" id="RU000683"/>
    </source>
</evidence>
<dbReference type="InterPro" id="IPR000486">
    <property type="entry name" value="Xdiol_ring_cleave_dOase_1/2"/>
</dbReference>
<comment type="similarity">
    <text evidence="2 8">Belongs to the extradiol ring-cleavage dioxygenase family.</text>
</comment>
<keyword evidence="11" id="KW-1185">Reference proteome</keyword>
<name>A0ABM8PBN0_9BURK</name>
<evidence type="ECO:0000256" key="6">
    <source>
        <dbReference type="ARBA" id="ARBA00023002"/>
    </source>
</evidence>
<dbReference type="InterPro" id="IPR029068">
    <property type="entry name" value="Glyas_Bleomycin-R_OHBP_Dase"/>
</dbReference>